<protein>
    <submittedName>
        <fullName evidence="1">Uncharacterized protein</fullName>
    </submittedName>
</protein>
<evidence type="ECO:0000313" key="1">
    <source>
        <dbReference type="EMBL" id="GAH70529.1"/>
    </source>
</evidence>
<accession>X1IWR8</accession>
<reference evidence="1" key="1">
    <citation type="journal article" date="2014" name="Front. Microbiol.">
        <title>High frequency of phylogenetically diverse reductive dehalogenase-homologous genes in deep subseafloor sedimentary metagenomes.</title>
        <authorList>
            <person name="Kawai M."/>
            <person name="Futagami T."/>
            <person name="Toyoda A."/>
            <person name="Takaki Y."/>
            <person name="Nishi S."/>
            <person name="Hori S."/>
            <person name="Arai W."/>
            <person name="Tsubouchi T."/>
            <person name="Morono Y."/>
            <person name="Uchiyama I."/>
            <person name="Ito T."/>
            <person name="Fujiyama A."/>
            <person name="Inagaki F."/>
            <person name="Takami H."/>
        </authorList>
    </citation>
    <scope>NUCLEOTIDE SEQUENCE</scope>
    <source>
        <strain evidence="1">Expedition CK06-06</strain>
    </source>
</reference>
<dbReference type="AlphaFoldDB" id="X1IWR8"/>
<feature type="non-terminal residue" evidence="1">
    <location>
        <position position="51"/>
    </location>
</feature>
<comment type="caution">
    <text evidence="1">The sequence shown here is derived from an EMBL/GenBank/DDBJ whole genome shotgun (WGS) entry which is preliminary data.</text>
</comment>
<dbReference type="EMBL" id="BARU01025788">
    <property type="protein sequence ID" value="GAH70529.1"/>
    <property type="molecule type" value="Genomic_DNA"/>
</dbReference>
<gene>
    <name evidence="1" type="ORF">S03H2_41503</name>
</gene>
<organism evidence="1">
    <name type="scientific">marine sediment metagenome</name>
    <dbReference type="NCBI Taxonomy" id="412755"/>
    <lineage>
        <taxon>unclassified sequences</taxon>
        <taxon>metagenomes</taxon>
        <taxon>ecological metagenomes</taxon>
    </lineage>
</organism>
<name>X1IWR8_9ZZZZ</name>
<proteinExistence type="predicted"/>
<sequence>MSCRRIADVGDGSGKQTRWTLQGFVLVRDGGGEYVFRHPDEGGVTIIVKTD</sequence>